<dbReference type="InterPro" id="IPR011006">
    <property type="entry name" value="CheY-like_superfamily"/>
</dbReference>
<dbReference type="GO" id="GO:0000160">
    <property type="term" value="P:phosphorelay signal transduction system"/>
    <property type="evidence" value="ECO:0007669"/>
    <property type="project" value="InterPro"/>
</dbReference>
<dbReference type="Pfam" id="PF00072">
    <property type="entry name" value="Response_reg"/>
    <property type="match status" value="1"/>
</dbReference>
<dbReference type="InterPro" id="IPR001789">
    <property type="entry name" value="Sig_transdc_resp-reg_receiver"/>
</dbReference>
<dbReference type="InterPro" id="IPR018060">
    <property type="entry name" value="HTH_AraC"/>
</dbReference>
<protein>
    <submittedName>
        <fullName evidence="7">Helix-turn-helix domain-containing protein</fullName>
    </submittedName>
</protein>
<proteinExistence type="predicted"/>
<sequence>MREEKTVLLVDDEPLALDRLRGAFSWEEAGFSRILLACDGAEALRCCREETISLVVTDVVMPRLDGLSLVETLRREEYQGEVIVLTGHDDFSFARRALRSRVRDYVLKPVDSEELLRAVREVVMSQKRKDPSERLWFTPSPLIQGERVLCVAVQGFGLFPDSPSLLSREVLLWVEKVLFPGLPVKEVLLGQECDAAGVVLFFRGQTIEYSSITALLNPAEDLRQGLCAGVVLGEVETEDFDRSAAQIWATLAKERALTRRFFPDAPLEQSCSAEAVGSAGAVEPDMIRGIQVQIFAALMQRDAHLVGEFLEKLFTLLGERLPSYRVLEHVLADLFLYVFAYDTRGRDRVLPREVAEILGNSRDLEDARCQLVQRLTGEFSRLSSPCSPALRHVDAARQVMEERFADSRLSLNEIAQGAAANPSYLSTLFKQQTGQSVTEYLTARRLEHALTVMREGASDLGEVASACGYQDPYYFSRCFKRHYGEAPSVVLRRFRQKTK</sequence>
<dbReference type="GO" id="GO:0043565">
    <property type="term" value="F:sequence-specific DNA binding"/>
    <property type="evidence" value="ECO:0007669"/>
    <property type="project" value="InterPro"/>
</dbReference>
<gene>
    <name evidence="7" type="ORF">SAMN05920897_10470</name>
</gene>
<evidence type="ECO:0000313" key="7">
    <source>
        <dbReference type="EMBL" id="SIQ13227.1"/>
    </source>
</evidence>
<dbReference type="GO" id="GO:0003700">
    <property type="term" value="F:DNA-binding transcription factor activity"/>
    <property type="evidence" value="ECO:0007669"/>
    <property type="project" value="InterPro"/>
</dbReference>
<keyword evidence="4" id="KW-0597">Phosphoprotein</keyword>
<dbReference type="PANTHER" id="PTHR43280:SF2">
    <property type="entry name" value="HTH-TYPE TRANSCRIPTIONAL REGULATOR EXSA"/>
    <property type="match status" value="1"/>
</dbReference>
<evidence type="ECO:0000256" key="1">
    <source>
        <dbReference type="ARBA" id="ARBA00023015"/>
    </source>
</evidence>
<dbReference type="STRING" id="159291.SAMN05920897_10470"/>
<reference evidence="7 8" key="1">
    <citation type="submission" date="2017-01" db="EMBL/GenBank/DDBJ databases">
        <authorList>
            <person name="Mah S.A."/>
            <person name="Swanson W.J."/>
            <person name="Moy G.W."/>
            <person name="Vacquier V.D."/>
        </authorList>
    </citation>
    <scope>NUCLEOTIDE SEQUENCE [LARGE SCALE GENOMIC DNA]</scope>
    <source>
        <strain evidence="7 8">ASpG1</strain>
    </source>
</reference>
<accession>A0A1N6Q9H4</accession>
<dbReference type="InterPro" id="IPR018062">
    <property type="entry name" value="HTH_AraC-typ_CS"/>
</dbReference>
<dbReference type="AlphaFoldDB" id="A0A1N6Q9H4"/>
<evidence type="ECO:0000256" key="2">
    <source>
        <dbReference type="ARBA" id="ARBA00023125"/>
    </source>
</evidence>
<evidence type="ECO:0000313" key="8">
    <source>
        <dbReference type="Proteomes" id="UP000186400"/>
    </source>
</evidence>
<dbReference type="InterPro" id="IPR009057">
    <property type="entry name" value="Homeodomain-like_sf"/>
</dbReference>
<dbReference type="SUPFAM" id="SSF46689">
    <property type="entry name" value="Homeodomain-like"/>
    <property type="match status" value="2"/>
</dbReference>
<dbReference type="SMART" id="SM00448">
    <property type="entry name" value="REC"/>
    <property type="match status" value="1"/>
</dbReference>
<dbReference type="PROSITE" id="PS01124">
    <property type="entry name" value="HTH_ARAC_FAMILY_2"/>
    <property type="match status" value="1"/>
</dbReference>
<keyword evidence="1" id="KW-0805">Transcription regulation</keyword>
<keyword evidence="8" id="KW-1185">Reference proteome</keyword>
<dbReference type="RefSeq" id="WP_076488037.1">
    <property type="nucleotide sequence ID" value="NZ_FTMS01000004.1"/>
</dbReference>
<dbReference type="Gene3D" id="3.40.50.2300">
    <property type="match status" value="1"/>
</dbReference>
<dbReference type="Gene3D" id="1.10.10.60">
    <property type="entry name" value="Homeodomain-like"/>
    <property type="match status" value="2"/>
</dbReference>
<keyword evidence="3" id="KW-0804">Transcription</keyword>
<dbReference type="PANTHER" id="PTHR43280">
    <property type="entry name" value="ARAC-FAMILY TRANSCRIPTIONAL REGULATOR"/>
    <property type="match status" value="1"/>
</dbReference>
<evidence type="ECO:0000256" key="3">
    <source>
        <dbReference type="ARBA" id="ARBA00023163"/>
    </source>
</evidence>
<dbReference type="PROSITE" id="PS50110">
    <property type="entry name" value="RESPONSE_REGULATORY"/>
    <property type="match status" value="1"/>
</dbReference>
<evidence type="ECO:0000259" key="6">
    <source>
        <dbReference type="PROSITE" id="PS50110"/>
    </source>
</evidence>
<dbReference type="Pfam" id="PF12833">
    <property type="entry name" value="HTH_18"/>
    <property type="match status" value="1"/>
</dbReference>
<dbReference type="SMART" id="SM00342">
    <property type="entry name" value="HTH_ARAC"/>
    <property type="match status" value="1"/>
</dbReference>
<organism evidence="7 8">
    <name type="scientific">Alkalispirochaeta americana</name>
    <dbReference type="NCBI Taxonomy" id="159291"/>
    <lineage>
        <taxon>Bacteria</taxon>
        <taxon>Pseudomonadati</taxon>
        <taxon>Spirochaetota</taxon>
        <taxon>Spirochaetia</taxon>
        <taxon>Spirochaetales</taxon>
        <taxon>Spirochaetaceae</taxon>
        <taxon>Alkalispirochaeta</taxon>
    </lineage>
</organism>
<dbReference type="OrthoDB" id="342399at2"/>
<feature type="domain" description="HTH araC/xylS-type" evidence="5">
    <location>
        <begin position="394"/>
        <end position="493"/>
    </location>
</feature>
<dbReference type="SUPFAM" id="SSF52172">
    <property type="entry name" value="CheY-like"/>
    <property type="match status" value="1"/>
</dbReference>
<evidence type="ECO:0000259" key="5">
    <source>
        <dbReference type="PROSITE" id="PS01124"/>
    </source>
</evidence>
<name>A0A1N6Q9H4_9SPIO</name>
<feature type="domain" description="Response regulatory" evidence="6">
    <location>
        <begin position="6"/>
        <end position="123"/>
    </location>
</feature>
<dbReference type="PROSITE" id="PS00041">
    <property type="entry name" value="HTH_ARAC_FAMILY_1"/>
    <property type="match status" value="1"/>
</dbReference>
<evidence type="ECO:0000256" key="4">
    <source>
        <dbReference type="PROSITE-ProRule" id="PRU00169"/>
    </source>
</evidence>
<dbReference type="EMBL" id="FTMS01000004">
    <property type="protein sequence ID" value="SIQ13227.1"/>
    <property type="molecule type" value="Genomic_DNA"/>
</dbReference>
<dbReference type="CDD" id="cd17536">
    <property type="entry name" value="REC_YesN-like"/>
    <property type="match status" value="1"/>
</dbReference>
<dbReference type="Proteomes" id="UP000186400">
    <property type="component" value="Unassembled WGS sequence"/>
</dbReference>
<keyword evidence="2" id="KW-0238">DNA-binding</keyword>
<feature type="modified residue" description="4-aspartylphosphate" evidence="4">
    <location>
        <position position="58"/>
    </location>
</feature>